<evidence type="ECO:0000256" key="8">
    <source>
        <dbReference type="SAM" id="Phobius"/>
    </source>
</evidence>
<evidence type="ECO:0000256" key="1">
    <source>
        <dbReference type="ARBA" id="ARBA00004651"/>
    </source>
</evidence>
<evidence type="ECO:0000256" key="4">
    <source>
        <dbReference type="ARBA" id="ARBA00022692"/>
    </source>
</evidence>
<gene>
    <name evidence="10" type="ORF">GCM10022378_22410</name>
</gene>
<accession>A0ABP7FAI9</accession>
<feature type="transmembrane region" description="Helical" evidence="8">
    <location>
        <begin position="52"/>
        <end position="71"/>
    </location>
</feature>
<keyword evidence="6 8" id="KW-0472">Membrane</keyword>
<evidence type="ECO:0000256" key="2">
    <source>
        <dbReference type="ARBA" id="ARBA00022475"/>
    </source>
</evidence>
<keyword evidence="5 8" id="KW-1133">Transmembrane helix</keyword>
<evidence type="ECO:0000256" key="3">
    <source>
        <dbReference type="ARBA" id="ARBA00022519"/>
    </source>
</evidence>
<evidence type="ECO:0000313" key="11">
    <source>
        <dbReference type="Proteomes" id="UP001500920"/>
    </source>
</evidence>
<dbReference type="PANTHER" id="PTHR34390">
    <property type="entry name" value="UPF0442 PROTEIN YJJB-RELATED"/>
    <property type="match status" value="1"/>
</dbReference>
<dbReference type="Pfam" id="PF12821">
    <property type="entry name" value="ThrE_2"/>
    <property type="match status" value="1"/>
</dbReference>
<reference evidence="11" key="1">
    <citation type="journal article" date="2019" name="Int. J. Syst. Evol. Microbiol.">
        <title>The Global Catalogue of Microorganisms (GCM) 10K type strain sequencing project: providing services to taxonomists for standard genome sequencing and annotation.</title>
        <authorList>
            <consortium name="The Broad Institute Genomics Platform"/>
            <consortium name="The Broad Institute Genome Sequencing Center for Infectious Disease"/>
            <person name="Wu L."/>
            <person name="Ma J."/>
        </authorList>
    </citation>
    <scope>NUCLEOTIDE SEQUENCE [LARGE SCALE GENOMIC DNA]</scope>
    <source>
        <strain evidence="11">JCM 16981</strain>
    </source>
</reference>
<dbReference type="Proteomes" id="UP001500920">
    <property type="component" value="Unassembled WGS sequence"/>
</dbReference>
<evidence type="ECO:0000256" key="5">
    <source>
        <dbReference type="ARBA" id="ARBA00022989"/>
    </source>
</evidence>
<proteinExistence type="inferred from homology"/>
<keyword evidence="11" id="KW-1185">Reference proteome</keyword>
<evidence type="ECO:0000256" key="7">
    <source>
        <dbReference type="ARBA" id="ARBA00034125"/>
    </source>
</evidence>
<comment type="subcellular location">
    <subcellularLocation>
        <location evidence="1">Cell membrane</location>
        <topology evidence="1">Multi-pass membrane protein</topology>
    </subcellularLocation>
</comment>
<keyword evidence="4 8" id="KW-0812">Transmembrane</keyword>
<sequence length="150" mass="16457">MIYLYQFILSFFASAGFGILFNAPRAAIIRCGLTGAVGWMVFYILREGGVDLVLASYISALVLSAVALLNSRSQKMPVILYITCGIIPLVPGGMAYDSMRQIVLQEYMMALEYGFEAALISLAIATGIISTEMSDQVLQTIRKKLKKKEV</sequence>
<evidence type="ECO:0000256" key="6">
    <source>
        <dbReference type="ARBA" id="ARBA00023136"/>
    </source>
</evidence>
<name>A0ABP7FAI9_9STAP</name>
<dbReference type="EMBL" id="BAABCK010000070">
    <property type="protein sequence ID" value="GAA3733726.1"/>
    <property type="molecule type" value="Genomic_DNA"/>
</dbReference>
<organism evidence="10 11">
    <name type="scientific">Salinicoccus jeotgali</name>
    <dbReference type="NCBI Taxonomy" id="381634"/>
    <lineage>
        <taxon>Bacteria</taxon>
        <taxon>Bacillati</taxon>
        <taxon>Bacillota</taxon>
        <taxon>Bacilli</taxon>
        <taxon>Bacillales</taxon>
        <taxon>Staphylococcaceae</taxon>
        <taxon>Salinicoccus</taxon>
    </lineage>
</organism>
<dbReference type="RefSeq" id="WP_344704471.1">
    <property type="nucleotide sequence ID" value="NZ_BAABCK010000070.1"/>
</dbReference>
<dbReference type="PANTHER" id="PTHR34390:SF1">
    <property type="entry name" value="SUCCINATE TRANSPORTER SUBUNIT YJJB-RELATED"/>
    <property type="match status" value="1"/>
</dbReference>
<keyword evidence="3" id="KW-0997">Cell inner membrane</keyword>
<evidence type="ECO:0000259" key="9">
    <source>
        <dbReference type="Pfam" id="PF12821"/>
    </source>
</evidence>
<feature type="transmembrane region" description="Helical" evidence="8">
    <location>
        <begin position="117"/>
        <end position="138"/>
    </location>
</feature>
<protein>
    <submittedName>
        <fullName evidence="10">Threonine/serine exporter family protein</fullName>
    </submittedName>
</protein>
<comment type="caution">
    <text evidence="10">The sequence shown here is derived from an EMBL/GenBank/DDBJ whole genome shotgun (WGS) entry which is preliminary data.</text>
</comment>
<keyword evidence="2" id="KW-1003">Cell membrane</keyword>
<feature type="domain" description="Threonine/Serine exporter ThrE" evidence="9">
    <location>
        <begin position="6"/>
        <end position="130"/>
    </location>
</feature>
<feature type="transmembrane region" description="Helical" evidence="8">
    <location>
        <begin position="78"/>
        <end position="97"/>
    </location>
</feature>
<feature type="transmembrane region" description="Helical" evidence="8">
    <location>
        <begin position="6"/>
        <end position="23"/>
    </location>
</feature>
<dbReference type="InterPro" id="IPR050539">
    <property type="entry name" value="ThrE_Dicarb/AminoAcid_Exp"/>
</dbReference>
<dbReference type="InterPro" id="IPR024528">
    <property type="entry name" value="ThrE_2"/>
</dbReference>
<comment type="similarity">
    <text evidence="7">Belongs to the ThrE exporter (TC 2.A.79) family.</text>
</comment>
<evidence type="ECO:0000313" key="10">
    <source>
        <dbReference type="EMBL" id="GAA3733726.1"/>
    </source>
</evidence>